<dbReference type="CDD" id="cd00082">
    <property type="entry name" value="HisKA"/>
    <property type="match status" value="1"/>
</dbReference>
<comment type="catalytic activity">
    <reaction evidence="1">
        <text>ATP + protein L-histidine = ADP + protein N-phospho-L-histidine.</text>
        <dbReference type="EC" id="2.7.13.3"/>
    </reaction>
</comment>
<evidence type="ECO:0000256" key="1">
    <source>
        <dbReference type="ARBA" id="ARBA00000085"/>
    </source>
</evidence>
<dbReference type="STRING" id="204669.Acid345_1781"/>
<dbReference type="SMART" id="SM00388">
    <property type="entry name" value="HisKA"/>
    <property type="match status" value="1"/>
</dbReference>
<protein>
    <recommendedName>
        <fullName evidence="2">histidine kinase</fullName>
        <ecNumber evidence="2">2.7.13.3</ecNumber>
    </recommendedName>
</protein>
<proteinExistence type="predicted"/>
<dbReference type="SUPFAM" id="SSF47384">
    <property type="entry name" value="Homodimeric domain of signal transducing histidine kinase"/>
    <property type="match status" value="1"/>
</dbReference>
<dbReference type="AlphaFoldDB" id="Q1IQR8"/>
<dbReference type="eggNOG" id="COG2205">
    <property type="taxonomic scope" value="Bacteria"/>
</dbReference>
<dbReference type="OrthoDB" id="9840002at2"/>
<organism evidence="4 5">
    <name type="scientific">Koribacter versatilis (strain Ellin345)</name>
    <dbReference type="NCBI Taxonomy" id="204669"/>
    <lineage>
        <taxon>Bacteria</taxon>
        <taxon>Pseudomonadati</taxon>
        <taxon>Acidobacteriota</taxon>
        <taxon>Terriglobia</taxon>
        <taxon>Terriglobales</taxon>
        <taxon>Candidatus Korobacteraceae</taxon>
        <taxon>Candidatus Korobacter</taxon>
    </lineage>
</organism>
<feature type="domain" description="Signal transduction histidine kinase dimerisation/phosphoacceptor" evidence="3">
    <location>
        <begin position="140"/>
        <end position="204"/>
    </location>
</feature>
<keyword evidence="4" id="KW-0808">Transferase</keyword>
<dbReference type="RefSeq" id="WP_011522584.1">
    <property type="nucleotide sequence ID" value="NC_008009.1"/>
</dbReference>
<dbReference type="InterPro" id="IPR003661">
    <property type="entry name" value="HisK_dim/P_dom"/>
</dbReference>
<name>Q1IQR8_KORVE</name>
<dbReference type="EC" id="2.7.13.3" evidence="2"/>
<evidence type="ECO:0000313" key="5">
    <source>
        <dbReference type="Proteomes" id="UP000002432"/>
    </source>
</evidence>
<keyword evidence="5" id="KW-1185">Reference proteome</keyword>
<dbReference type="InterPro" id="IPR036097">
    <property type="entry name" value="HisK_dim/P_sf"/>
</dbReference>
<reference evidence="4 5" key="1">
    <citation type="journal article" date="2009" name="Appl. Environ. Microbiol.">
        <title>Three genomes from the phylum Acidobacteria provide insight into the lifestyles of these microorganisms in soils.</title>
        <authorList>
            <person name="Ward N.L."/>
            <person name="Challacombe J.F."/>
            <person name="Janssen P.H."/>
            <person name="Henrissat B."/>
            <person name="Coutinho P.M."/>
            <person name="Wu M."/>
            <person name="Xie G."/>
            <person name="Haft D.H."/>
            <person name="Sait M."/>
            <person name="Badger J."/>
            <person name="Barabote R.D."/>
            <person name="Bradley B."/>
            <person name="Brettin T.S."/>
            <person name="Brinkac L.M."/>
            <person name="Bruce D."/>
            <person name="Creasy T."/>
            <person name="Daugherty S.C."/>
            <person name="Davidsen T.M."/>
            <person name="DeBoy R.T."/>
            <person name="Detter J.C."/>
            <person name="Dodson R.J."/>
            <person name="Durkin A.S."/>
            <person name="Ganapathy A."/>
            <person name="Gwinn-Giglio M."/>
            <person name="Han C.S."/>
            <person name="Khouri H."/>
            <person name="Kiss H."/>
            <person name="Kothari S.P."/>
            <person name="Madupu R."/>
            <person name="Nelson K.E."/>
            <person name="Nelson W.C."/>
            <person name="Paulsen I."/>
            <person name="Penn K."/>
            <person name="Ren Q."/>
            <person name="Rosovitz M.J."/>
            <person name="Selengut J.D."/>
            <person name="Shrivastava S."/>
            <person name="Sullivan S.A."/>
            <person name="Tapia R."/>
            <person name="Thompson L.S."/>
            <person name="Watkins K.L."/>
            <person name="Yang Q."/>
            <person name="Yu C."/>
            <person name="Zafar N."/>
            <person name="Zhou L."/>
            <person name="Kuske C.R."/>
        </authorList>
    </citation>
    <scope>NUCLEOTIDE SEQUENCE [LARGE SCALE GENOMIC DNA]</scope>
    <source>
        <strain evidence="4 5">Ellin345</strain>
    </source>
</reference>
<dbReference type="KEGG" id="aba:Acid345_1781"/>
<gene>
    <name evidence="4" type="ordered locus">Acid345_1781</name>
</gene>
<dbReference type="EnsemblBacteria" id="ABF40782">
    <property type="protein sequence ID" value="ABF40782"/>
    <property type="gene ID" value="Acid345_1781"/>
</dbReference>
<dbReference type="HOGENOM" id="CLU_1203562_0_0_0"/>
<dbReference type="EMBL" id="CP000360">
    <property type="protein sequence ID" value="ABF40782.1"/>
    <property type="molecule type" value="Genomic_DNA"/>
</dbReference>
<evidence type="ECO:0000259" key="3">
    <source>
        <dbReference type="SMART" id="SM00388"/>
    </source>
</evidence>
<dbReference type="Gene3D" id="1.10.287.130">
    <property type="match status" value="1"/>
</dbReference>
<dbReference type="GO" id="GO:0000155">
    <property type="term" value="F:phosphorelay sensor kinase activity"/>
    <property type="evidence" value="ECO:0007669"/>
    <property type="project" value="InterPro"/>
</dbReference>
<sequence>MKQPTVLVVSDQGEFAQTLMSRWHSERTVPAFTVMNSEVFHANAGQSCDLIIVGPVARQRFSALMTLLATLTQPVIVVAGDAVDAMSANSKSARIMVLRQHEGWVDLLILLSSECLRRLEATERAEKAEQSSAELAGQAMLGRYMLDMRHSLNNALTSVLGNAELLLLEPGNFSEEVRDQLATIRTMSLRMNEILARFSSLETELTFAKRDSQREPLAYVRSNAAGWSTF</sequence>
<evidence type="ECO:0000256" key="2">
    <source>
        <dbReference type="ARBA" id="ARBA00012438"/>
    </source>
</evidence>
<dbReference type="Proteomes" id="UP000002432">
    <property type="component" value="Chromosome"/>
</dbReference>
<accession>Q1IQR8</accession>
<evidence type="ECO:0000313" key="4">
    <source>
        <dbReference type="EMBL" id="ABF40782.1"/>
    </source>
</evidence>
<dbReference type="Pfam" id="PF00512">
    <property type="entry name" value="HisKA"/>
    <property type="match status" value="1"/>
</dbReference>
<keyword evidence="4" id="KW-0418">Kinase</keyword>